<dbReference type="Proteomes" id="UP000007723">
    <property type="component" value="Chromosome"/>
</dbReference>
<evidence type="ECO:0000313" key="2">
    <source>
        <dbReference type="Proteomes" id="UP000007723"/>
    </source>
</evidence>
<reference evidence="2" key="1">
    <citation type="submission" date="2009-01" db="EMBL/GenBank/DDBJ databases">
        <title>Complete sequence of chromosome of Anaerocellum thermophilum DSM 6725.</title>
        <authorList>
            <person name="Lucas S."/>
            <person name="Copeland A."/>
            <person name="Lapidus A."/>
            <person name="Glavina del Rio T."/>
            <person name="Tice H."/>
            <person name="Bruce D."/>
            <person name="Goodwin L."/>
            <person name="Pitluck S."/>
            <person name="Sims D."/>
            <person name="Meincke L."/>
            <person name="Brettin T."/>
            <person name="Detter J.C."/>
            <person name="Han C."/>
            <person name="Larimer F."/>
            <person name="Land M."/>
            <person name="Hauser L."/>
            <person name="Kyrpides N."/>
            <person name="Ovchinnikova G."/>
            <person name="Kataeva I."/>
            <person name="Adams M.W.W."/>
        </authorList>
    </citation>
    <scope>NUCLEOTIDE SEQUENCE [LARGE SCALE GENOMIC DNA]</scope>
    <source>
        <strain evidence="2">ATCC BAA-1888 / DSM 6725 / Z-1320</strain>
    </source>
</reference>
<proteinExistence type="predicted"/>
<name>B9MPU4_CALBD</name>
<accession>B9MPU4</accession>
<sequence length="46" mass="5199">MLEQSFNPQREGYKLNPAIHQADIFYVSIPKGEATNTRKVLGILPL</sequence>
<gene>
    <name evidence="1" type="ordered locus">Athe_2665</name>
</gene>
<organism evidence="1 2">
    <name type="scientific">Caldicellulosiruptor bescii (strain ATCC BAA-1888 / DSM 6725 / KCTC 15123 / Z-1320)</name>
    <name type="common">Anaerocellum thermophilum</name>
    <dbReference type="NCBI Taxonomy" id="521460"/>
    <lineage>
        <taxon>Bacteria</taxon>
        <taxon>Bacillati</taxon>
        <taxon>Bacillota</taxon>
        <taxon>Bacillota incertae sedis</taxon>
        <taxon>Caldicellulosiruptorales</taxon>
        <taxon>Caldicellulosiruptoraceae</taxon>
        <taxon>Caldicellulosiruptor</taxon>
    </lineage>
</organism>
<dbReference type="EMBL" id="CP001393">
    <property type="protein sequence ID" value="ACM61727.1"/>
    <property type="molecule type" value="Genomic_DNA"/>
</dbReference>
<evidence type="ECO:0000313" key="1">
    <source>
        <dbReference type="EMBL" id="ACM61727.1"/>
    </source>
</evidence>
<dbReference type="AlphaFoldDB" id="B9MPU4"/>
<dbReference type="KEGG" id="ate:Athe_2665"/>
<protein>
    <submittedName>
        <fullName evidence="1">Uncharacterized protein</fullName>
    </submittedName>
</protein>
<dbReference type="HOGENOM" id="CLU_3181300_0_0_9"/>